<dbReference type="InterPro" id="IPR016342">
    <property type="entry name" value="AP_complex_bsu_1_2_4"/>
</dbReference>
<sequence>MADVGHDDKFFQYSTVEDLRNELTADKKGKSLSRRRATLKRIIANATMGNDMQELFPEVIECMDIAAIDVKKMVYLYIINYGNSNKDLLPLCIKRFLRDCSDPNPLVRALALRSMSYLQSPLVFDALARPLNHAIHDKDASVRKTAVMCIAKMHMFDPALIETHGYVDVLKSMLLDENVKVVSNAVVALYDIVERSEKIELRINLSIAEKLVSILGQCSEWGQTYILEMLLFYVPNTSHQAEVIAEAVSVRLQQTSASVILTSVKVIMYLLNYIASAEFRALLCRKMSAALATLLSAPPQIQYVGLRNILLVIQRRPLVLYHDVKLFYRKPKDPGYVKLTKLEIICRLVNESNAMQVLPELCDYVADKDADFARKAVNSIGRIALRLESSVDVYVDALTKLAKKGANYVVQEVIIVAKDLFRKYPDQHMDLLNVLCSRLGELDEPQAKVAMIWILGQYADRIGNSEELLDDFLYTFLEEPVEVQLALLTATMKLFLKRPTAGSSLVPKVLKWATQDVIHPDCRDRGYMYWRLLSTDAEKARKVVLASLPIIDTHNDRMDRKLLDQLLLQGNSLASVYFRTPQSFIQGGKGRYLTVSAALEASAKSRAGTHLYTRPSGKTPVSDPHHVVPLAPISTSMSMGLSQMLSDSDSVATPNESLISDLSTSVAHEGDTEEEPLTSSLSRMHLTHHDGPTVGALI</sequence>
<comment type="function">
    <text evidence="6">Adaptins are components of the adaptor complexes which link clathrin to receptors in coated vesicles. Clathrin-associated protein complexes are believed to interact with the cytoplasmic tails of membrane proteins, leading to their selection and concentration.</text>
</comment>
<evidence type="ECO:0000256" key="2">
    <source>
        <dbReference type="ARBA" id="ARBA00006613"/>
    </source>
</evidence>
<dbReference type="InterPro" id="IPR011989">
    <property type="entry name" value="ARM-like"/>
</dbReference>
<keyword evidence="3 6" id="KW-0813">Transport</keyword>
<proteinExistence type="inferred from homology"/>
<evidence type="ECO:0000256" key="1">
    <source>
        <dbReference type="ARBA" id="ARBA00004308"/>
    </source>
</evidence>
<evidence type="ECO:0000313" key="9">
    <source>
        <dbReference type="EMBL" id="WFD46785.1"/>
    </source>
</evidence>
<feature type="region of interest" description="Disordered" evidence="7">
    <location>
        <begin position="663"/>
        <end position="698"/>
    </location>
</feature>
<dbReference type="InterPro" id="IPR026739">
    <property type="entry name" value="AP_beta"/>
</dbReference>
<evidence type="ECO:0000259" key="8">
    <source>
        <dbReference type="Pfam" id="PF01602"/>
    </source>
</evidence>
<evidence type="ECO:0000256" key="7">
    <source>
        <dbReference type="SAM" id="MobiDB-lite"/>
    </source>
</evidence>
<feature type="domain" description="Clathrin/coatomer adaptor adaptin-like N-terminal" evidence="8">
    <location>
        <begin position="18"/>
        <end position="536"/>
    </location>
</feature>
<protein>
    <recommendedName>
        <fullName evidence="6">AP complex subunit beta</fullName>
    </recommendedName>
</protein>
<dbReference type="InterPro" id="IPR016024">
    <property type="entry name" value="ARM-type_fold"/>
</dbReference>
<evidence type="ECO:0000256" key="6">
    <source>
        <dbReference type="PIRNR" id="PIRNR002291"/>
    </source>
</evidence>
<organism evidence="9 10">
    <name type="scientific">Malassezia furfur</name>
    <name type="common">Pityriasis versicolor infection agent</name>
    <name type="synonym">Pityrosporum furfur</name>
    <dbReference type="NCBI Taxonomy" id="55194"/>
    <lineage>
        <taxon>Eukaryota</taxon>
        <taxon>Fungi</taxon>
        <taxon>Dikarya</taxon>
        <taxon>Basidiomycota</taxon>
        <taxon>Ustilaginomycotina</taxon>
        <taxon>Malasseziomycetes</taxon>
        <taxon>Malasseziales</taxon>
        <taxon>Malasseziaceae</taxon>
        <taxon>Malassezia</taxon>
    </lineage>
</organism>
<dbReference type="Proteomes" id="UP000818624">
    <property type="component" value="Chromosome 1"/>
</dbReference>
<accession>A0ABY8EPV6</accession>
<dbReference type="EMBL" id="CP046234">
    <property type="protein sequence ID" value="WFD46785.1"/>
    <property type="molecule type" value="Genomic_DNA"/>
</dbReference>
<evidence type="ECO:0000256" key="5">
    <source>
        <dbReference type="ARBA" id="ARBA00023136"/>
    </source>
</evidence>
<keyword evidence="5 6" id="KW-0472">Membrane</keyword>
<evidence type="ECO:0000256" key="3">
    <source>
        <dbReference type="ARBA" id="ARBA00022448"/>
    </source>
</evidence>
<keyword evidence="10" id="KW-1185">Reference proteome</keyword>
<dbReference type="Gene3D" id="1.25.10.10">
    <property type="entry name" value="Leucine-rich Repeat Variant"/>
    <property type="match status" value="1"/>
</dbReference>
<comment type="similarity">
    <text evidence="2 6">Belongs to the adaptor complexes large subunit family.</text>
</comment>
<name>A0ABY8EPV6_MALFU</name>
<dbReference type="PANTHER" id="PTHR11134">
    <property type="entry name" value="ADAPTOR COMPLEX SUBUNIT BETA FAMILY MEMBER"/>
    <property type="match status" value="1"/>
</dbReference>
<dbReference type="Pfam" id="PF01602">
    <property type="entry name" value="Adaptin_N"/>
    <property type="match status" value="1"/>
</dbReference>
<gene>
    <name evidence="9" type="ORF">GLX27_001427</name>
</gene>
<dbReference type="PIRSF" id="PIRSF002291">
    <property type="entry name" value="AP_complex_beta"/>
    <property type="match status" value="1"/>
</dbReference>
<evidence type="ECO:0000313" key="10">
    <source>
        <dbReference type="Proteomes" id="UP000818624"/>
    </source>
</evidence>
<keyword evidence="4 6" id="KW-0653">Protein transport</keyword>
<evidence type="ECO:0000256" key="4">
    <source>
        <dbReference type="ARBA" id="ARBA00022927"/>
    </source>
</evidence>
<dbReference type="InterPro" id="IPR002553">
    <property type="entry name" value="Clathrin/coatomer_adapt-like_N"/>
</dbReference>
<dbReference type="SUPFAM" id="SSF48371">
    <property type="entry name" value="ARM repeat"/>
    <property type="match status" value="1"/>
</dbReference>
<comment type="subcellular location">
    <subcellularLocation>
        <location evidence="1">Endomembrane system</location>
    </subcellularLocation>
</comment>
<reference evidence="9 10" key="1">
    <citation type="journal article" date="2020" name="Elife">
        <title>Loss of centromere function drives karyotype evolution in closely related Malassezia species.</title>
        <authorList>
            <person name="Sankaranarayanan S.R."/>
            <person name="Ianiri G."/>
            <person name="Coelho M.A."/>
            <person name="Reza M.H."/>
            <person name="Thimmappa B.C."/>
            <person name="Ganguly P."/>
            <person name="Vadnala R.N."/>
            <person name="Sun S."/>
            <person name="Siddharthan R."/>
            <person name="Tellgren-Roth C."/>
            <person name="Dawson T.L."/>
            <person name="Heitman J."/>
            <person name="Sanyal K."/>
        </authorList>
    </citation>
    <scope>NUCLEOTIDE SEQUENCE [LARGE SCALE GENOMIC DNA]</scope>
    <source>
        <strain evidence="9">CBS14141</strain>
    </source>
</reference>